<dbReference type="SUPFAM" id="SSF52047">
    <property type="entry name" value="RNI-like"/>
    <property type="match status" value="1"/>
</dbReference>
<dbReference type="Pfam" id="PF12937">
    <property type="entry name" value="F-box-like"/>
    <property type="match status" value="1"/>
</dbReference>
<sequence length="315" mass="36362">MLKMESSGLPLENNRSLVELPRDVSLNILRRLDQVEILESAQFVCKPWYDICKDPSLWRCIRFKDLEDLEIYRLNLLFKEEPKREPKRVFNHEKMVFNAIDRSAGGLIDLDIEGFLPDGICSYVASRSTQVKRLRFVHCCIPFKDLVEALEKQSSLDELELTLCSFDNDSSDMFSPRKFISVINSCPLSLTTLKLNERGSRTPYRSSDMVALTIAGRFPQLHHLQFIGHDITTVGLTAILDGCPHLQSLDVRACFHLDLEGNLGERLTKQVKNLLRPSDLTEDYFYPIEDEDEDYGFGLCSRDTDFYEYYSDYDS</sequence>
<dbReference type="SUPFAM" id="SSF81383">
    <property type="entry name" value="F-box domain"/>
    <property type="match status" value="1"/>
</dbReference>
<keyword evidence="3" id="KW-1185">Reference proteome</keyword>
<dbReference type="CDD" id="cd22164">
    <property type="entry name" value="F-box_AtSKIP19-like"/>
    <property type="match status" value="1"/>
</dbReference>
<dbReference type="InterPro" id="IPR032675">
    <property type="entry name" value="LRR_dom_sf"/>
</dbReference>
<dbReference type="InterPro" id="IPR001810">
    <property type="entry name" value="F-box_dom"/>
</dbReference>
<name>A0AAW1JSZ9_SAPOF</name>
<accession>A0AAW1JSZ9</accession>
<dbReference type="PANTHER" id="PTHR38926">
    <property type="entry name" value="F-BOX DOMAIN CONTAINING PROTEIN, EXPRESSED"/>
    <property type="match status" value="1"/>
</dbReference>
<proteinExistence type="predicted"/>
<reference evidence="2" key="1">
    <citation type="submission" date="2024-03" db="EMBL/GenBank/DDBJ databases">
        <title>WGS assembly of Saponaria officinalis var. Norfolk2.</title>
        <authorList>
            <person name="Jenkins J."/>
            <person name="Shu S."/>
            <person name="Grimwood J."/>
            <person name="Barry K."/>
            <person name="Goodstein D."/>
            <person name="Schmutz J."/>
            <person name="Leebens-Mack J."/>
            <person name="Osbourn A."/>
        </authorList>
    </citation>
    <scope>NUCLEOTIDE SEQUENCE [LARGE SCALE GENOMIC DNA]</scope>
    <source>
        <strain evidence="2">JIC</strain>
    </source>
</reference>
<organism evidence="2 3">
    <name type="scientific">Saponaria officinalis</name>
    <name type="common">Common soapwort</name>
    <name type="synonym">Lychnis saponaria</name>
    <dbReference type="NCBI Taxonomy" id="3572"/>
    <lineage>
        <taxon>Eukaryota</taxon>
        <taxon>Viridiplantae</taxon>
        <taxon>Streptophyta</taxon>
        <taxon>Embryophyta</taxon>
        <taxon>Tracheophyta</taxon>
        <taxon>Spermatophyta</taxon>
        <taxon>Magnoliopsida</taxon>
        <taxon>eudicotyledons</taxon>
        <taxon>Gunneridae</taxon>
        <taxon>Pentapetalae</taxon>
        <taxon>Caryophyllales</taxon>
        <taxon>Caryophyllaceae</taxon>
        <taxon>Caryophylleae</taxon>
        <taxon>Saponaria</taxon>
    </lineage>
</organism>
<evidence type="ECO:0000313" key="2">
    <source>
        <dbReference type="EMBL" id="KAK9706986.1"/>
    </source>
</evidence>
<feature type="domain" description="F-box" evidence="1">
    <location>
        <begin position="14"/>
        <end position="61"/>
    </location>
</feature>
<comment type="caution">
    <text evidence="2">The sequence shown here is derived from an EMBL/GenBank/DDBJ whole genome shotgun (WGS) entry which is preliminary data.</text>
</comment>
<dbReference type="Proteomes" id="UP001443914">
    <property type="component" value="Unassembled WGS sequence"/>
</dbReference>
<gene>
    <name evidence="2" type="ORF">RND81_07G165400</name>
</gene>
<dbReference type="AlphaFoldDB" id="A0AAW1JSZ9"/>
<dbReference type="PANTHER" id="PTHR38926:SF2">
    <property type="entry name" value="F-BOX_LRR-REPEAT PROTEIN 21-RELATED"/>
    <property type="match status" value="1"/>
</dbReference>
<dbReference type="EMBL" id="JBDFQZ010000007">
    <property type="protein sequence ID" value="KAK9706986.1"/>
    <property type="molecule type" value="Genomic_DNA"/>
</dbReference>
<protein>
    <recommendedName>
        <fullName evidence="1">F-box domain-containing protein</fullName>
    </recommendedName>
</protein>
<dbReference type="Gene3D" id="3.80.10.10">
    <property type="entry name" value="Ribonuclease Inhibitor"/>
    <property type="match status" value="1"/>
</dbReference>
<dbReference type="InterPro" id="IPR036047">
    <property type="entry name" value="F-box-like_dom_sf"/>
</dbReference>
<evidence type="ECO:0000259" key="1">
    <source>
        <dbReference type="PROSITE" id="PS50181"/>
    </source>
</evidence>
<dbReference type="Gene3D" id="1.20.1280.50">
    <property type="match status" value="1"/>
</dbReference>
<evidence type="ECO:0000313" key="3">
    <source>
        <dbReference type="Proteomes" id="UP001443914"/>
    </source>
</evidence>
<dbReference type="PROSITE" id="PS50181">
    <property type="entry name" value="FBOX"/>
    <property type="match status" value="1"/>
</dbReference>